<feature type="domain" description="PA14" evidence="2">
    <location>
        <begin position="68"/>
        <end position="224"/>
    </location>
</feature>
<accession>A0A3E0WYZ3</accession>
<dbReference type="Pfam" id="PF07691">
    <property type="entry name" value="PA14"/>
    <property type="match status" value="1"/>
</dbReference>
<dbReference type="OrthoDB" id="9785394at2"/>
<protein>
    <recommendedName>
        <fullName evidence="2">PA14 domain-containing protein</fullName>
    </recommendedName>
</protein>
<organism evidence="3 4">
    <name type="scientific">Alkalilimnicola ehrlichii</name>
    <dbReference type="NCBI Taxonomy" id="351052"/>
    <lineage>
        <taxon>Bacteria</taxon>
        <taxon>Pseudomonadati</taxon>
        <taxon>Pseudomonadota</taxon>
        <taxon>Gammaproteobacteria</taxon>
        <taxon>Chromatiales</taxon>
        <taxon>Ectothiorhodospiraceae</taxon>
        <taxon>Alkalilimnicola</taxon>
    </lineage>
</organism>
<dbReference type="SUPFAM" id="SSF56988">
    <property type="entry name" value="Anthrax protective antigen"/>
    <property type="match status" value="1"/>
</dbReference>
<dbReference type="PANTHER" id="PTHR46769">
    <property type="entry name" value="POLYCYSTIC KIDNEY AND HEPATIC DISEASE 1 (AUTOSOMAL RECESSIVE)-LIKE 1"/>
    <property type="match status" value="1"/>
</dbReference>
<dbReference type="InterPro" id="IPR052387">
    <property type="entry name" value="Fibrocystin"/>
</dbReference>
<dbReference type="Gene3D" id="2.60.120.1560">
    <property type="match status" value="1"/>
</dbReference>
<reference evidence="4" key="1">
    <citation type="submission" date="2017-05" db="EMBL/GenBank/DDBJ databases">
        <authorList>
            <person name="Sharma S."/>
            <person name="Sidhu C."/>
            <person name="Pinnaka A.K."/>
        </authorList>
    </citation>
    <scope>NUCLEOTIDE SEQUENCE [LARGE SCALE GENOMIC DNA]</scope>
    <source>
        <strain evidence="4">AK93</strain>
    </source>
</reference>
<dbReference type="EMBL" id="NFZW01000007">
    <property type="protein sequence ID" value="RFA37383.1"/>
    <property type="molecule type" value="Genomic_DNA"/>
</dbReference>
<keyword evidence="4" id="KW-1185">Reference proteome</keyword>
<dbReference type="AlphaFoldDB" id="A0A3E0WYZ3"/>
<dbReference type="InterPro" id="IPR037524">
    <property type="entry name" value="PA14/GLEYA"/>
</dbReference>
<dbReference type="PANTHER" id="PTHR46769:SF2">
    <property type="entry name" value="FIBROCYSTIN-L ISOFORM 2 PRECURSOR-RELATED"/>
    <property type="match status" value="1"/>
</dbReference>
<name>A0A3E0WYZ3_9GAMM</name>
<keyword evidence="1" id="KW-0732">Signal</keyword>
<evidence type="ECO:0000256" key="1">
    <source>
        <dbReference type="ARBA" id="ARBA00022729"/>
    </source>
</evidence>
<sequence length="276" mass="30583">MHFLGRGAMCSGRAPFGLRAFAFGKNFPDADATMEKALKQRRPQGRVGGVRWVLRIGATMLLLGTGLASAASVMQEIWDDVPGPQLESLLGHPDFPHRPDRLQPLSRFEISANSGNHYGSRVRAYLKPPRSGWYTFWLASDDQGELWLSTDERPENKVRIASVPGWTMPRQWDKYAEQKSAGVWLAGGRRYYIEALHKEGIGDDHLAVAWAGPDKARQVIGGANLSPLAVHRQQDVLVGGGLTADYYGEPGLRHWLLTRVDPKIDLPGVAGRRQLI</sequence>
<evidence type="ECO:0000313" key="4">
    <source>
        <dbReference type="Proteomes" id="UP000256763"/>
    </source>
</evidence>
<dbReference type="PROSITE" id="PS51820">
    <property type="entry name" value="PA14"/>
    <property type="match status" value="1"/>
</dbReference>
<comment type="caution">
    <text evidence="3">The sequence shown here is derived from an EMBL/GenBank/DDBJ whole genome shotgun (WGS) entry which is preliminary data.</text>
</comment>
<dbReference type="InterPro" id="IPR011658">
    <property type="entry name" value="PA14_dom"/>
</dbReference>
<evidence type="ECO:0000259" key="2">
    <source>
        <dbReference type="PROSITE" id="PS51820"/>
    </source>
</evidence>
<gene>
    <name evidence="3" type="ORF">CAL65_08770</name>
</gene>
<evidence type="ECO:0000313" key="3">
    <source>
        <dbReference type="EMBL" id="RFA37383.1"/>
    </source>
</evidence>
<proteinExistence type="predicted"/>
<dbReference type="Proteomes" id="UP000256763">
    <property type="component" value="Unassembled WGS sequence"/>
</dbReference>
<dbReference type="SMART" id="SM00758">
    <property type="entry name" value="PA14"/>
    <property type="match status" value="1"/>
</dbReference>